<dbReference type="EMBL" id="LFYR01000753">
    <property type="protein sequence ID" value="KMZ69746.1"/>
    <property type="molecule type" value="Genomic_DNA"/>
</dbReference>
<dbReference type="STRING" id="29655.A0A0K9PLA8"/>
<dbReference type="InterPro" id="IPR006461">
    <property type="entry name" value="PLAC_motif_containing"/>
</dbReference>
<sequence length="165" mass="18695">MRKNQMQKEIAITTSMHMQPQHQEWSTGLWDCSDDCSNCCITLFCPCITFGKIAEIVDRGSTSCGLSGLMYGLIMSVTGLSCLYSCFYRTKLRNQYGLVDSPCSDSGVHFFCELCALCQEYRELNNRGFDMGIGWYDNVERQNTNAAACRIQNSPPVMLTEMTRR</sequence>
<dbReference type="Proteomes" id="UP000036987">
    <property type="component" value="Unassembled WGS sequence"/>
</dbReference>
<keyword evidence="3" id="KW-1185">Reference proteome</keyword>
<evidence type="ECO:0000256" key="1">
    <source>
        <dbReference type="SAM" id="Phobius"/>
    </source>
</evidence>
<organism evidence="2 3">
    <name type="scientific">Zostera marina</name>
    <name type="common">Eelgrass</name>
    <dbReference type="NCBI Taxonomy" id="29655"/>
    <lineage>
        <taxon>Eukaryota</taxon>
        <taxon>Viridiplantae</taxon>
        <taxon>Streptophyta</taxon>
        <taxon>Embryophyta</taxon>
        <taxon>Tracheophyta</taxon>
        <taxon>Spermatophyta</taxon>
        <taxon>Magnoliopsida</taxon>
        <taxon>Liliopsida</taxon>
        <taxon>Zosteraceae</taxon>
        <taxon>Zostera</taxon>
    </lineage>
</organism>
<dbReference type="PANTHER" id="PTHR15907">
    <property type="entry name" value="DUF614 FAMILY PROTEIN-RELATED"/>
    <property type="match status" value="1"/>
</dbReference>
<proteinExistence type="predicted"/>
<accession>A0A0K9PLA8</accession>
<keyword evidence="1" id="KW-0812">Transmembrane</keyword>
<keyword evidence="1" id="KW-1133">Transmembrane helix</keyword>
<gene>
    <name evidence="2" type="ORF">ZOSMA_208G00390</name>
</gene>
<name>A0A0K9PLA8_ZOSMR</name>
<keyword evidence="1" id="KW-0472">Membrane</keyword>
<dbReference type="AlphaFoldDB" id="A0A0K9PLA8"/>
<feature type="transmembrane region" description="Helical" evidence="1">
    <location>
        <begin position="69"/>
        <end position="88"/>
    </location>
</feature>
<dbReference type="Pfam" id="PF04749">
    <property type="entry name" value="PLAC8"/>
    <property type="match status" value="1"/>
</dbReference>
<reference evidence="3" key="1">
    <citation type="journal article" date="2016" name="Nature">
        <title>The genome of the seagrass Zostera marina reveals angiosperm adaptation to the sea.</title>
        <authorList>
            <person name="Olsen J.L."/>
            <person name="Rouze P."/>
            <person name="Verhelst B."/>
            <person name="Lin Y.-C."/>
            <person name="Bayer T."/>
            <person name="Collen J."/>
            <person name="Dattolo E."/>
            <person name="De Paoli E."/>
            <person name="Dittami S."/>
            <person name="Maumus F."/>
            <person name="Michel G."/>
            <person name="Kersting A."/>
            <person name="Lauritano C."/>
            <person name="Lohaus R."/>
            <person name="Toepel M."/>
            <person name="Tonon T."/>
            <person name="Vanneste K."/>
            <person name="Amirebrahimi M."/>
            <person name="Brakel J."/>
            <person name="Bostroem C."/>
            <person name="Chovatia M."/>
            <person name="Grimwood J."/>
            <person name="Jenkins J.W."/>
            <person name="Jueterbock A."/>
            <person name="Mraz A."/>
            <person name="Stam W.T."/>
            <person name="Tice H."/>
            <person name="Bornberg-Bauer E."/>
            <person name="Green P.J."/>
            <person name="Pearson G.A."/>
            <person name="Procaccini G."/>
            <person name="Duarte C.M."/>
            <person name="Schmutz J."/>
            <person name="Reusch T.B.H."/>
            <person name="Van de Peer Y."/>
        </authorList>
    </citation>
    <scope>NUCLEOTIDE SEQUENCE [LARGE SCALE GENOMIC DNA]</scope>
    <source>
        <strain evidence="3">cv. Finnish</strain>
    </source>
</reference>
<comment type="caution">
    <text evidence="2">The sequence shown here is derived from an EMBL/GenBank/DDBJ whole genome shotgun (WGS) entry which is preliminary data.</text>
</comment>
<protein>
    <submittedName>
        <fullName evidence="2">Plant cadmium resistance 2</fullName>
    </submittedName>
</protein>
<dbReference type="OrthoDB" id="1045822at2759"/>
<evidence type="ECO:0000313" key="2">
    <source>
        <dbReference type="EMBL" id="KMZ69746.1"/>
    </source>
</evidence>
<dbReference type="OMA" id="CACCELM"/>
<dbReference type="NCBIfam" id="TIGR01571">
    <property type="entry name" value="A_thal_Cys_rich"/>
    <property type="match status" value="1"/>
</dbReference>
<evidence type="ECO:0000313" key="3">
    <source>
        <dbReference type="Proteomes" id="UP000036987"/>
    </source>
</evidence>